<dbReference type="GO" id="GO:0051082">
    <property type="term" value="F:unfolded protein binding"/>
    <property type="evidence" value="ECO:0007669"/>
    <property type="project" value="UniProtKB-UniRule"/>
</dbReference>
<dbReference type="RefSeq" id="WP_013821537.1">
    <property type="nucleotide sequence ID" value="NC_015573.1"/>
</dbReference>
<feature type="binding site" evidence="6 7">
    <location>
        <position position="35"/>
    </location>
    <ligand>
        <name>Zn(2+)</name>
        <dbReference type="ChEBI" id="CHEBI:29105"/>
    </ligand>
</feature>
<dbReference type="HAMAP" id="MF_00175">
    <property type="entry name" value="ClpX"/>
    <property type="match status" value="1"/>
</dbReference>
<dbReference type="SUPFAM" id="SSF52540">
    <property type="entry name" value="P-loop containing nucleoside triphosphate hydrolases"/>
    <property type="match status" value="1"/>
</dbReference>
<dbReference type="InterPro" id="IPR003959">
    <property type="entry name" value="ATPase_AAA_core"/>
</dbReference>
<dbReference type="GO" id="GO:0140662">
    <property type="term" value="F:ATP-dependent protein folding chaperone"/>
    <property type="evidence" value="ECO:0007669"/>
    <property type="project" value="InterPro"/>
</dbReference>
<dbReference type="InterPro" id="IPR004487">
    <property type="entry name" value="Clp_protease_ATP-bd_su_ClpX"/>
</dbReference>
<dbReference type="CDD" id="cd19497">
    <property type="entry name" value="RecA-like_ClpX"/>
    <property type="match status" value="1"/>
</dbReference>
<dbReference type="PANTHER" id="PTHR48102">
    <property type="entry name" value="ATP-DEPENDENT CLP PROTEASE ATP-BINDING SUBUNIT CLPX-LIKE, MITOCHONDRIAL-RELATED"/>
    <property type="match status" value="1"/>
</dbReference>
<evidence type="ECO:0000256" key="5">
    <source>
        <dbReference type="ARBA" id="ARBA00023186"/>
    </source>
</evidence>
<dbReference type="EMBL" id="CP002770">
    <property type="protein sequence ID" value="AEG14022.1"/>
    <property type="molecule type" value="Genomic_DNA"/>
</dbReference>
<evidence type="ECO:0000256" key="1">
    <source>
        <dbReference type="ARBA" id="ARBA00022723"/>
    </source>
</evidence>
<dbReference type="GO" id="GO:0051603">
    <property type="term" value="P:proteolysis involved in protein catabolic process"/>
    <property type="evidence" value="ECO:0007669"/>
    <property type="project" value="TreeGrafter"/>
</dbReference>
<accession>A0AAU8PL01</accession>
<dbReference type="GO" id="GO:0016887">
    <property type="term" value="F:ATP hydrolysis activity"/>
    <property type="evidence" value="ECO:0007669"/>
    <property type="project" value="InterPro"/>
</dbReference>
<dbReference type="Pfam" id="PF06689">
    <property type="entry name" value="zf-C4_ClpX"/>
    <property type="match status" value="1"/>
</dbReference>
<dbReference type="Proteomes" id="UP000009229">
    <property type="component" value="Chromosome"/>
</dbReference>
<gene>
    <name evidence="6" type="primary">clpX</name>
    <name evidence="9" type="ordered locus">Desku_0398</name>
</gene>
<dbReference type="InterPro" id="IPR050052">
    <property type="entry name" value="ATP-dep_Clp_protease_ClpX"/>
</dbReference>
<dbReference type="InterPro" id="IPR046425">
    <property type="entry name" value="ClpX_bact"/>
</dbReference>
<feature type="binding site" evidence="6 7">
    <location>
        <position position="10"/>
    </location>
    <ligand>
        <name>Zn(2+)</name>
        <dbReference type="ChEBI" id="CHEBI:29105"/>
    </ligand>
</feature>
<keyword evidence="10" id="KW-1185">Reference proteome</keyword>
<dbReference type="GO" id="GO:0009376">
    <property type="term" value="C:HslUV protease complex"/>
    <property type="evidence" value="ECO:0007669"/>
    <property type="project" value="TreeGrafter"/>
</dbReference>
<dbReference type="Pfam" id="PF07724">
    <property type="entry name" value="AAA_2"/>
    <property type="match status" value="1"/>
</dbReference>
<dbReference type="GO" id="GO:0008233">
    <property type="term" value="F:peptidase activity"/>
    <property type="evidence" value="ECO:0007669"/>
    <property type="project" value="UniProtKB-KW"/>
</dbReference>
<keyword evidence="2 6" id="KW-0547">Nucleotide-binding</keyword>
<dbReference type="GO" id="GO:0046983">
    <property type="term" value="F:protein dimerization activity"/>
    <property type="evidence" value="ECO:0007669"/>
    <property type="project" value="UniProtKB-UniRule"/>
</dbReference>
<comment type="function">
    <text evidence="6">ATP-dependent specificity component of the Clp protease. It directs the protease to specific substrates. Can perform chaperone functions in the absence of ClpP.</text>
</comment>
<evidence type="ECO:0000259" key="8">
    <source>
        <dbReference type="PROSITE" id="PS51902"/>
    </source>
</evidence>
<comment type="similarity">
    <text evidence="6 7">Belongs to the ClpX chaperone family.</text>
</comment>
<proteinExistence type="inferred from homology"/>
<feature type="binding site" evidence="6 7">
    <location>
        <position position="13"/>
    </location>
    <ligand>
        <name>Zn(2+)</name>
        <dbReference type="ChEBI" id="CHEBI:29105"/>
    </ligand>
</feature>
<dbReference type="InterPro" id="IPR059188">
    <property type="entry name" value="Znf_CLPX-like"/>
</dbReference>
<evidence type="ECO:0000313" key="10">
    <source>
        <dbReference type="Proteomes" id="UP000009229"/>
    </source>
</evidence>
<dbReference type="NCBIfam" id="TIGR00382">
    <property type="entry name" value="clpX"/>
    <property type="match status" value="1"/>
</dbReference>
<reference evidence="10" key="1">
    <citation type="submission" date="2011-05" db="EMBL/GenBank/DDBJ databases">
        <title>Complete sequence of Desulfotomaculum kuznetsovii DSM 6115.</title>
        <authorList>
            <person name="Lucas S."/>
            <person name="Han J."/>
            <person name="Lapidus A."/>
            <person name="Cheng J.-F."/>
            <person name="Goodwin L."/>
            <person name="Pitluck S."/>
            <person name="Peters L."/>
            <person name="Mikhailova N."/>
            <person name="Lu M."/>
            <person name="Saunders E."/>
            <person name="Han C."/>
            <person name="Tapia R."/>
            <person name="Land M."/>
            <person name="Hauser L."/>
            <person name="Kyrpides N."/>
            <person name="Ivanova N."/>
            <person name="Pagani I."/>
            <person name="Nazina T."/>
            <person name="Ivanova A."/>
            <person name="Parshina S."/>
            <person name="Kuever J."/>
            <person name="Muyzer G."/>
            <person name="Plugge C."/>
            <person name="Stams A."/>
            <person name="Woyke T."/>
        </authorList>
    </citation>
    <scope>NUCLEOTIDE SEQUENCE [LARGE SCALE GENOMIC DNA]</scope>
    <source>
        <strain evidence="10">DSM 6115 / VKM B-1805 / 17</strain>
    </source>
</reference>
<feature type="binding site" evidence="6 7">
    <location>
        <position position="32"/>
    </location>
    <ligand>
        <name>Zn(2+)</name>
        <dbReference type="ChEBI" id="CHEBI:29105"/>
    </ligand>
</feature>
<keyword evidence="9" id="KW-0378">Hydrolase</keyword>
<keyword evidence="5 6" id="KW-0143">Chaperone</keyword>
<dbReference type="InterPro" id="IPR010603">
    <property type="entry name" value="Znf_CppX_C4"/>
</dbReference>
<dbReference type="Gene3D" id="1.10.8.60">
    <property type="match status" value="1"/>
</dbReference>
<dbReference type="GO" id="GO:0051301">
    <property type="term" value="P:cell division"/>
    <property type="evidence" value="ECO:0007669"/>
    <property type="project" value="TreeGrafter"/>
</dbReference>
<name>A0AAU8PL01_DESK7</name>
<dbReference type="SMART" id="SM00994">
    <property type="entry name" value="zf-C4_ClpX"/>
    <property type="match status" value="1"/>
</dbReference>
<dbReference type="Gene3D" id="3.40.50.300">
    <property type="entry name" value="P-loop containing nucleotide triphosphate hydrolases"/>
    <property type="match status" value="1"/>
</dbReference>
<protein>
    <recommendedName>
        <fullName evidence="6">ATP-dependent Clp protease ATP-binding subunit ClpX</fullName>
    </recommendedName>
</protein>
<dbReference type="GO" id="GO:0008270">
    <property type="term" value="F:zinc ion binding"/>
    <property type="evidence" value="ECO:0007669"/>
    <property type="project" value="UniProtKB-UniRule"/>
</dbReference>
<dbReference type="PANTHER" id="PTHR48102:SF7">
    <property type="entry name" value="ATP-DEPENDENT CLP PROTEASE ATP-BINDING SUBUNIT CLPX-LIKE, MITOCHONDRIAL"/>
    <property type="match status" value="1"/>
</dbReference>
<dbReference type="SMART" id="SM00382">
    <property type="entry name" value="AAA"/>
    <property type="match status" value="1"/>
</dbReference>
<dbReference type="NCBIfam" id="NF003745">
    <property type="entry name" value="PRK05342.1"/>
    <property type="match status" value="1"/>
</dbReference>
<evidence type="ECO:0000256" key="2">
    <source>
        <dbReference type="ARBA" id="ARBA00022741"/>
    </source>
</evidence>
<dbReference type="InterPro" id="IPR003593">
    <property type="entry name" value="AAA+_ATPase"/>
</dbReference>
<dbReference type="KEGG" id="dku:Desku_0398"/>
<dbReference type="Pfam" id="PF10431">
    <property type="entry name" value="ClpB_D2-small"/>
    <property type="match status" value="1"/>
</dbReference>
<keyword evidence="9" id="KW-0645">Protease</keyword>
<dbReference type="InterPro" id="IPR027417">
    <property type="entry name" value="P-loop_NTPase"/>
</dbReference>
<dbReference type="PROSITE" id="PS51902">
    <property type="entry name" value="CLPX_ZB"/>
    <property type="match status" value="1"/>
</dbReference>
<keyword evidence="4 6" id="KW-0067">ATP-binding</keyword>
<keyword evidence="1 6" id="KW-0479">Metal-binding</keyword>
<dbReference type="GO" id="GO:0005524">
    <property type="term" value="F:ATP binding"/>
    <property type="evidence" value="ECO:0007669"/>
    <property type="project" value="UniProtKB-UniRule"/>
</dbReference>
<comment type="subunit">
    <text evidence="6">Component of the ClpX-ClpP complex. Forms a hexameric ring that, in the presence of ATP, binds to fourteen ClpP subunits assembled into a disk-like structure with a central cavity, resembling the structure of eukaryotic proteasomes.</text>
</comment>
<evidence type="ECO:0000313" key="9">
    <source>
        <dbReference type="EMBL" id="AEG14022.1"/>
    </source>
</evidence>
<organism evidence="9 10">
    <name type="scientific">Desulfofundulus kuznetsovii (strain DSM 6115 / VKM B-1805 / 17)</name>
    <name type="common">Desulfotomaculum kuznetsovii</name>
    <dbReference type="NCBI Taxonomy" id="760568"/>
    <lineage>
        <taxon>Bacteria</taxon>
        <taxon>Bacillati</taxon>
        <taxon>Bacillota</taxon>
        <taxon>Clostridia</taxon>
        <taxon>Eubacteriales</taxon>
        <taxon>Peptococcaceae</taxon>
        <taxon>Desulfofundulus</taxon>
    </lineage>
</organism>
<evidence type="ECO:0000256" key="3">
    <source>
        <dbReference type="ARBA" id="ARBA00022833"/>
    </source>
</evidence>
<dbReference type="FunFam" id="3.40.50.300:FF:000005">
    <property type="entry name" value="ATP-dependent Clp protease ATP-binding subunit ClpX"/>
    <property type="match status" value="1"/>
</dbReference>
<evidence type="ECO:0000256" key="4">
    <source>
        <dbReference type="ARBA" id="ARBA00022840"/>
    </source>
</evidence>
<dbReference type="SMART" id="SM01086">
    <property type="entry name" value="ClpB_D2-small"/>
    <property type="match status" value="1"/>
</dbReference>
<dbReference type="Gene3D" id="6.20.220.10">
    <property type="entry name" value="ClpX chaperone, C4-type zinc finger domain"/>
    <property type="match status" value="1"/>
</dbReference>
<feature type="binding site" evidence="6">
    <location>
        <begin position="114"/>
        <end position="121"/>
    </location>
    <ligand>
        <name>ATP</name>
        <dbReference type="ChEBI" id="CHEBI:30616"/>
    </ligand>
</feature>
<feature type="domain" description="ClpX-type ZB" evidence="8">
    <location>
        <begin position="1"/>
        <end position="51"/>
    </location>
</feature>
<dbReference type="SUPFAM" id="SSF57716">
    <property type="entry name" value="Glucocorticoid receptor-like (DNA-binding domain)"/>
    <property type="match status" value="1"/>
</dbReference>
<keyword evidence="3 6" id="KW-0862">Zinc</keyword>
<dbReference type="AlphaFoldDB" id="A0AAU8PL01"/>
<dbReference type="InterPro" id="IPR019489">
    <property type="entry name" value="Clp_ATPase_C"/>
</dbReference>
<evidence type="ECO:0000256" key="6">
    <source>
        <dbReference type="HAMAP-Rule" id="MF_00175"/>
    </source>
</evidence>
<dbReference type="FunFam" id="1.10.8.60:FF:000002">
    <property type="entry name" value="ATP-dependent Clp protease ATP-binding subunit ClpX"/>
    <property type="match status" value="1"/>
</dbReference>
<sequence>MFNDKGQLKCSFCGKLQDQVKKLVAGPGVYICDECIELCNEIIEEELSEDLGLDLGDIPKPKEIKEILDQYVIGQEQAKKTLAVAVYNHYKRINLGGKIDDVELQKSNIIMLGPTGCGKTLLAQTLARLLNVPFAIADATSLTEAGYVGEDVENILLKLIQAADYDVEKAEKGIVYIDEIDKIARKSENPSITRDVSGEGVQQALLKILEGTVASVPPQGGRKHPHQEFIQLDTTNILFICGGAFDGIEKIIQNRIGKKGLGFGAEIQSRRDQKIGEILSQILPEDLLKYGLIPEFVGRLPIIVTLDALDEEALIRILTEPKNALVKQYEKLFELDGVSLEFHPDALRTVAQEALKRNTGARGLRAILEDIMLDVMYEIPSREDIARVIITKETILKKEKPLVVALDRKKKKEETA</sequence>
<dbReference type="InterPro" id="IPR038366">
    <property type="entry name" value="Znf_CppX_C4_sf"/>
</dbReference>
<evidence type="ECO:0000256" key="7">
    <source>
        <dbReference type="PROSITE-ProRule" id="PRU01250"/>
    </source>
</evidence>